<reference evidence="1" key="2">
    <citation type="submission" date="2019-01" db="UniProtKB">
        <authorList>
            <consortium name="EnsemblPlants"/>
        </authorList>
    </citation>
    <scope>IDENTIFICATION</scope>
    <source>
        <strain evidence="1">cv. Heinz 1706</strain>
    </source>
</reference>
<dbReference type="InParanoid" id="A0A3Q7ER38"/>
<keyword evidence="2" id="KW-1185">Reference proteome</keyword>
<accession>A0A3Q7ER38</accession>
<dbReference type="EnsemblPlants" id="Solyc01g105190.3.1">
    <property type="protein sequence ID" value="Solyc01g105190.3.1"/>
    <property type="gene ID" value="Solyc01g105190.3"/>
</dbReference>
<dbReference type="AlphaFoldDB" id="A0A3Q7ER38"/>
<name>A0A3Q7ER38_SOLLC</name>
<sequence length="47" mass="5776">MKVLLMRVTTYQKMKMRIWSVLLNSLFKNLRQKKYTQAIQSIPRMMK</sequence>
<dbReference type="Gramene" id="Solyc01g105190.3.1">
    <property type="protein sequence ID" value="Solyc01g105190.3.1"/>
    <property type="gene ID" value="Solyc01g105190.3"/>
</dbReference>
<organism evidence="1">
    <name type="scientific">Solanum lycopersicum</name>
    <name type="common">Tomato</name>
    <name type="synonym">Lycopersicon esculentum</name>
    <dbReference type="NCBI Taxonomy" id="4081"/>
    <lineage>
        <taxon>Eukaryota</taxon>
        <taxon>Viridiplantae</taxon>
        <taxon>Streptophyta</taxon>
        <taxon>Embryophyta</taxon>
        <taxon>Tracheophyta</taxon>
        <taxon>Spermatophyta</taxon>
        <taxon>Magnoliopsida</taxon>
        <taxon>eudicotyledons</taxon>
        <taxon>Gunneridae</taxon>
        <taxon>Pentapetalae</taxon>
        <taxon>asterids</taxon>
        <taxon>lamiids</taxon>
        <taxon>Solanales</taxon>
        <taxon>Solanaceae</taxon>
        <taxon>Solanoideae</taxon>
        <taxon>Solaneae</taxon>
        <taxon>Solanum</taxon>
        <taxon>Solanum subgen. Lycopersicon</taxon>
    </lineage>
</organism>
<protein>
    <submittedName>
        <fullName evidence="1">Uncharacterized protein</fullName>
    </submittedName>
</protein>
<evidence type="ECO:0000313" key="1">
    <source>
        <dbReference type="EnsemblPlants" id="Solyc01g105190.3.1"/>
    </source>
</evidence>
<evidence type="ECO:0000313" key="2">
    <source>
        <dbReference type="Proteomes" id="UP000004994"/>
    </source>
</evidence>
<proteinExistence type="predicted"/>
<reference evidence="1" key="1">
    <citation type="journal article" date="2012" name="Nature">
        <title>The tomato genome sequence provides insights into fleshy fruit evolution.</title>
        <authorList>
            <consortium name="Tomato Genome Consortium"/>
        </authorList>
    </citation>
    <scope>NUCLEOTIDE SEQUENCE [LARGE SCALE GENOMIC DNA]</scope>
    <source>
        <strain evidence="1">cv. Heinz 1706</strain>
    </source>
</reference>
<dbReference type="Proteomes" id="UP000004994">
    <property type="component" value="Chromosome 1"/>
</dbReference>